<feature type="non-terminal residue" evidence="1">
    <location>
        <position position="161"/>
    </location>
</feature>
<gene>
    <name evidence="1" type="ORF">METZ01_LOCUS57393</name>
</gene>
<name>A0A381SM67_9ZZZZ</name>
<dbReference type="PANTHER" id="PTHR22602">
    <property type="entry name" value="TRANSFERASE CAF17, MITOCHONDRIAL-RELATED"/>
    <property type="match status" value="1"/>
</dbReference>
<dbReference type="AlphaFoldDB" id="A0A381SM67"/>
<organism evidence="1">
    <name type="scientific">marine metagenome</name>
    <dbReference type="NCBI Taxonomy" id="408172"/>
    <lineage>
        <taxon>unclassified sequences</taxon>
        <taxon>metagenomes</taxon>
        <taxon>ecological metagenomes</taxon>
    </lineage>
</organism>
<dbReference type="GO" id="GO:0016226">
    <property type="term" value="P:iron-sulfur cluster assembly"/>
    <property type="evidence" value="ECO:0007669"/>
    <property type="project" value="TreeGrafter"/>
</dbReference>
<dbReference type="InterPro" id="IPR045179">
    <property type="entry name" value="YgfZ/GcvT"/>
</dbReference>
<reference evidence="1" key="1">
    <citation type="submission" date="2018-05" db="EMBL/GenBank/DDBJ databases">
        <authorList>
            <person name="Lanie J.A."/>
            <person name="Ng W.-L."/>
            <person name="Kazmierczak K.M."/>
            <person name="Andrzejewski T.M."/>
            <person name="Davidsen T.M."/>
            <person name="Wayne K.J."/>
            <person name="Tettelin H."/>
            <person name="Glass J.I."/>
            <person name="Rusch D."/>
            <person name="Podicherti R."/>
            <person name="Tsui H.-C.T."/>
            <person name="Winkler M.E."/>
        </authorList>
    </citation>
    <scope>NUCLEOTIDE SEQUENCE</scope>
</reference>
<dbReference type="PANTHER" id="PTHR22602:SF0">
    <property type="entry name" value="TRANSFERASE CAF17, MITOCHONDRIAL-RELATED"/>
    <property type="match status" value="1"/>
</dbReference>
<dbReference type="SUPFAM" id="SSF103025">
    <property type="entry name" value="Folate-binding domain"/>
    <property type="match status" value="1"/>
</dbReference>
<proteinExistence type="predicted"/>
<dbReference type="Gene3D" id="3.30.70.1400">
    <property type="entry name" value="Aminomethyltransferase beta-barrel domains"/>
    <property type="match status" value="1"/>
</dbReference>
<sequence>MSESAATSENYSPSISRSWLTFLESKGGEIVGGQRTVFPQFQQEIPDRYIIPCTQEAVICFEGKDVESFLQNQLTCDVNDLGEHKFLFGAYCSPKGRVLTTLRLFKMNGAIYMVCHHSMVTSLLDRLKMFVLRADVTFHTCSDLAVMCLDEYTELGRFPIP</sequence>
<accession>A0A381SM67</accession>
<protein>
    <submittedName>
        <fullName evidence="1">Uncharacterized protein</fullName>
    </submittedName>
</protein>
<dbReference type="EMBL" id="UINC01003235">
    <property type="protein sequence ID" value="SVA04539.1"/>
    <property type="molecule type" value="Genomic_DNA"/>
</dbReference>
<evidence type="ECO:0000313" key="1">
    <source>
        <dbReference type="EMBL" id="SVA04539.1"/>
    </source>
</evidence>